<feature type="region of interest" description="Disordered" evidence="1">
    <location>
        <begin position="45"/>
        <end position="119"/>
    </location>
</feature>
<accession>A0ABZ1G5M5</accession>
<keyword evidence="3" id="KW-1185">Reference proteome</keyword>
<dbReference type="Proteomes" id="UP001330827">
    <property type="component" value="Chromosome"/>
</dbReference>
<sequence>MSDMLFHRLDAEEHAARELVARLRAEIAEAEERLAELAITRRTAAQLLEEAPPGKPTASGGSAEGCDGGHTQSSADGASESTESDAGSAPGGQSGTQQRRRADKQQGSQHSGRLTELNRKVVTLVGSADRPMSPKDVVIPLVDKSAPRAEIERMRHRLNRLVNKGYLKQVGPGLYTGAEVDG</sequence>
<reference evidence="2 3" key="1">
    <citation type="submission" date="2022-10" db="EMBL/GenBank/DDBJ databases">
        <title>The complete genomes of actinobacterial strains from the NBC collection.</title>
        <authorList>
            <person name="Joergensen T.S."/>
            <person name="Alvarez Arevalo M."/>
            <person name="Sterndorff E.B."/>
            <person name="Faurdal D."/>
            <person name="Vuksanovic O."/>
            <person name="Mourched A.-S."/>
            <person name="Charusanti P."/>
            <person name="Shaw S."/>
            <person name="Blin K."/>
            <person name="Weber T."/>
        </authorList>
    </citation>
    <scope>NUCLEOTIDE SEQUENCE [LARGE SCALE GENOMIC DNA]</scope>
    <source>
        <strain evidence="2 3">NBC 01769</strain>
    </source>
</reference>
<organism evidence="2 3">
    <name type="scientific">Streptomyces brevispora</name>
    <dbReference type="NCBI Taxonomy" id="887462"/>
    <lineage>
        <taxon>Bacteria</taxon>
        <taxon>Bacillati</taxon>
        <taxon>Actinomycetota</taxon>
        <taxon>Actinomycetes</taxon>
        <taxon>Kitasatosporales</taxon>
        <taxon>Streptomycetaceae</taxon>
        <taxon>Streptomyces</taxon>
    </lineage>
</organism>
<name>A0ABZ1G5M5_9ACTN</name>
<dbReference type="RefSeq" id="WP_326594218.1">
    <property type="nucleotide sequence ID" value="NZ_CP109114.1"/>
</dbReference>
<evidence type="ECO:0000313" key="3">
    <source>
        <dbReference type="Proteomes" id="UP001330827"/>
    </source>
</evidence>
<gene>
    <name evidence="2" type="ORF">OIE64_21810</name>
</gene>
<protein>
    <submittedName>
        <fullName evidence="2">Uncharacterized protein</fullName>
    </submittedName>
</protein>
<proteinExistence type="predicted"/>
<dbReference type="EMBL" id="CP109114">
    <property type="protein sequence ID" value="WSC15206.1"/>
    <property type="molecule type" value="Genomic_DNA"/>
</dbReference>
<evidence type="ECO:0000313" key="2">
    <source>
        <dbReference type="EMBL" id="WSC15206.1"/>
    </source>
</evidence>
<evidence type="ECO:0000256" key="1">
    <source>
        <dbReference type="SAM" id="MobiDB-lite"/>
    </source>
</evidence>
<feature type="compositionally biased region" description="Polar residues" evidence="1">
    <location>
        <begin position="70"/>
        <end position="85"/>
    </location>
</feature>